<dbReference type="SUPFAM" id="SSF47384">
    <property type="entry name" value="Homodimeric domain of signal transducing histidine kinase"/>
    <property type="match status" value="1"/>
</dbReference>
<dbReference type="PANTHER" id="PTHR43047">
    <property type="entry name" value="TWO-COMPONENT HISTIDINE PROTEIN KINASE"/>
    <property type="match status" value="1"/>
</dbReference>
<keyword evidence="8" id="KW-1133">Transmembrane helix</keyword>
<dbReference type="Proteomes" id="UP000249547">
    <property type="component" value="Unassembled WGS sequence"/>
</dbReference>
<name>A0A327QUF7_9BACT</name>
<dbReference type="Pfam" id="PF00072">
    <property type="entry name" value="Response_reg"/>
    <property type="match status" value="1"/>
</dbReference>
<dbReference type="GO" id="GO:0005886">
    <property type="term" value="C:plasma membrane"/>
    <property type="evidence" value="ECO:0007669"/>
    <property type="project" value="TreeGrafter"/>
</dbReference>
<organism evidence="11 12">
    <name type="scientific">Chitinophaga skermanii</name>
    <dbReference type="NCBI Taxonomy" id="331697"/>
    <lineage>
        <taxon>Bacteria</taxon>
        <taxon>Pseudomonadati</taxon>
        <taxon>Bacteroidota</taxon>
        <taxon>Chitinophagia</taxon>
        <taxon>Chitinophagales</taxon>
        <taxon>Chitinophagaceae</taxon>
        <taxon>Chitinophaga</taxon>
    </lineage>
</organism>
<dbReference type="CDD" id="cd00082">
    <property type="entry name" value="HisKA"/>
    <property type="match status" value="1"/>
</dbReference>
<feature type="domain" description="Response regulatory" evidence="10">
    <location>
        <begin position="467"/>
        <end position="583"/>
    </location>
</feature>
<dbReference type="OrthoDB" id="636661at2"/>
<evidence type="ECO:0000256" key="5">
    <source>
        <dbReference type="ARBA" id="ARBA00022777"/>
    </source>
</evidence>
<comment type="caution">
    <text evidence="11">The sequence shown here is derived from an EMBL/GenBank/DDBJ whole genome shotgun (WGS) entry which is preliminary data.</text>
</comment>
<evidence type="ECO:0000256" key="1">
    <source>
        <dbReference type="ARBA" id="ARBA00000085"/>
    </source>
</evidence>
<accession>A0A327QUF7</accession>
<dbReference type="Gene3D" id="3.30.565.10">
    <property type="entry name" value="Histidine kinase-like ATPase, C-terminal domain"/>
    <property type="match status" value="1"/>
</dbReference>
<dbReference type="PANTHER" id="PTHR43047:SF72">
    <property type="entry name" value="OSMOSENSING HISTIDINE PROTEIN KINASE SLN1"/>
    <property type="match status" value="1"/>
</dbReference>
<dbReference type="InterPro" id="IPR011006">
    <property type="entry name" value="CheY-like_superfamily"/>
</dbReference>
<dbReference type="InterPro" id="IPR004358">
    <property type="entry name" value="Sig_transdc_His_kin-like_C"/>
</dbReference>
<keyword evidence="5 11" id="KW-0418">Kinase</keyword>
<reference evidence="11 12" key="1">
    <citation type="submission" date="2018-06" db="EMBL/GenBank/DDBJ databases">
        <title>Genomic Encyclopedia of Archaeal and Bacterial Type Strains, Phase II (KMG-II): from individual species to whole genera.</title>
        <authorList>
            <person name="Goeker M."/>
        </authorList>
    </citation>
    <scope>NUCLEOTIDE SEQUENCE [LARGE SCALE GENOMIC DNA]</scope>
    <source>
        <strain evidence="11 12">DSM 23857</strain>
    </source>
</reference>
<sequence length="596" mass="66856">MKKLFTKLLYIGTDANPSYSYQVITLNFIAILTAVFSIALGCVFFHFTGEYRILIPTVLEGLSFLCILPLHHKGYYTGAKINAQLTHTAATVYFGIILTEAVDASLLVAFLAGQAFLLFPLEKEGRLRTFCLAIAGLSYVILEVVKQFNLVEPLHFDHTSYLWVHIAGGVVIIVLTIFIIARYQRITERLTSDKSNLLEEIKQQNENLEGVVKQRTQELENANNSIILYLREISHEIRTPLNSIYYASKMVKEGITHEVQHVNDIVLSRSLLALRIINNILTIEKLSKGDYLAISNECFLLQEFLLESQQAAQIIANERQVTIQLRTRNIPEAIVSDPLNLDKVLNNLLLNAIKFTESKSTIYLDATVEHNQLVLSVADQGKGIPEDILPHIFNRVNKGTNRFIEGNGLGLNLVKRIVELFNGTITVQSSSKGTVFTVRVPMKQGDKQDIKVKPDEEIITCNLEGTKVLVIEDELMAQKYVEIVLSKLGCDFTICSNFEDAHAHALQVTPGIIVLDLTLPGKKGPDIIKDFKRNPRFASIPIIVMSSNAFHEEIEAIKGLGVNEYIVKPDSTHLLEKALVKCKKIIFAKEVLENFK</sequence>
<feature type="transmembrane region" description="Helical" evidence="8">
    <location>
        <begin position="92"/>
        <end position="113"/>
    </location>
</feature>
<keyword evidence="4" id="KW-0808">Transferase</keyword>
<gene>
    <name evidence="11" type="ORF">LX64_02535</name>
</gene>
<comment type="catalytic activity">
    <reaction evidence="1">
        <text>ATP + protein L-histidine = ADP + protein N-phospho-L-histidine.</text>
        <dbReference type="EC" id="2.7.13.3"/>
    </reaction>
</comment>
<dbReference type="InterPro" id="IPR036890">
    <property type="entry name" value="HATPase_C_sf"/>
</dbReference>
<keyword evidence="7" id="KW-0175">Coiled coil</keyword>
<feature type="domain" description="Histidine kinase" evidence="9">
    <location>
        <begin position="232"/>
        <end position="444"/>
    </location>
</feature>
<dbReference type="PROSITE" id="PS50110">
    <property type="entry name" value="RESPONSE_REGULATORY"/>
    <property type="match status" value="1"/>
</dbReference>
<feature type="modified residue" description="4-aspartylphosphate" evidence="6">
    <location>
        <position position="516"/>
    </location>
</feature>
<dbReference type="InterPro" id="IPR003594">
    <property type="entry name" value="HATPase_dom"/>
</dbReference>
<feature type="transmembrane region" description="Helical" evidence="8">
    <location>
        <begin position="162"/>
        <end position="181"/>
    </location>
</feature>
<evidence type="ECO:0000313" key="11">
    <source>
        <dbReference type="EMBL" id="RAJ05377.1"/>
    </source>
</evidence>
<keyword evidence="3 6" id="KW-0597">Phosphoprotein</keyword>
<dbReference type="InterPro" id="IPR005467">
    <property type="entry name" value="His_kinase_dom"/>
</dbReference>
<keyword evidence="8" id="KW-0472">Membrane</keyword>
<evidence type="ECO:0000256" key="7">
    <source>
        <dbReference type="SAM" id="Coils"/>
    </source>
</evidence>
<keyword evidence="12" id="KW-1185">Reference proteome</keyword>
<evidence type="ECO:0000256" key="8">
    <source>
        <dbReference type="SAM" id="Phobius"/>
    </source>
</evidence>
<dbReference type="SMART" id="SM00448">
    <property type="entry name" value="REC"/>
    <property type="match status" value="1"/>
</dbReference>
<dbReference type="Gene3D" id="3.40.50.2300">
    <property type="match status" value="1"/>
</dbReference>
<proteinExistence type="predicted"/>
<feature type="transmembrane region" description="Helical" evidence="8">
    <location>
        <begin position="53"/>
        <end position="72"/>
    </location>
</feature>
<evidence type="ECO:0000256" key="4">
    <source>
        <dbReference type="ARBA" id="ARBA00022679"/>
    </source>
</evidence>
<feature type="transmembrane region" description="Helical" evidence="8">
    <location>
        <begin position="20"/>
        <end position="46"/>
    </location>
</feature>
<evidence type="ECO:0000259" key="9">
    <source>
        <dbReference type="PROSITE" id="PS50109"/>
    </source>
</evidence>
<evidence type="ECO:0000256" key="2">
    <source>
        <dbReference type="ARBA" id="ARBA00012438"/>
    </source>
</evidence>
<dbReference type="SMART" id="SM00387">
    <property type="entry name" value="HATPase_c"/>
    <property type="match status" value="1"/>
</dbReference>
<dbReference type="GO" id="GO:0009927">
    <property type="term" value="F:histidine phosphotransfer kinase activity"/>
    <property type="evidence" value="ECO:0007669"/>
    <property type="project" value="TreeGrafter"/>
</dbReference>
<dbReference type="InterPro" id="IPR036097">
    <property type="entry name" value="HisK_dim/P_sf"/>
</dbReference>
<dbReference type="InterPro" id="IPR001789">
    <property type="entry name" value="Sig_transdc_resp-reg_receiver"/>
</dbReference>
<dbReference type="CDD" id="cd00156">
    <property type="entry name" value="REC"/>
    <property type="match status" value="1"/>
</dbReference>
<evidence type="ECO:0000259" key="10">
    <source>
        <dbReference type="PROSITE" id="PS50110"/>
    </source>
</evidence>
<dbReference type="SUPFAM" id="SSF52172">
    <property type="entry name" value="CheY-like"/>
    <property type="match status" value="1"/>
</dbReference>
<dbReference type="SMART" id="SM00388">
    <property type="entry name" value="HisKA"/>
    <property type="match status" value="1"/>
</dbReference>
<dbReference type="EMBL" id="QLLL01000004">
    <property type="protein sequence ID" value="RAJ05377.1"/>
    <property type="molecule type" value="Genomic_DNA"/>
</dbReference>
<evidence type="ECO:0000256" key="6">
    <source>
        <dbReference type="PROSITE-ProRule" id="PRU00169"/>
    </source>
</evidence>
<dbReference type="EC" id="2.7.13.3" evidence="2"/>
<dbReference type="Gene3D" id="1.10.287.130">
    <property type="match status" value="1"/>
</dbReference>
<dbReference type="AlphaFoldDB" id="A0A327QUF7"/>
<dbReference type="CDD" id="cd00075">
    <property type="entry name" value="HATPase"/>
    <property type="match status" value="1"/>
</dbReference>
<feature type="coiled-coil region" evidence="7">
    <location>
        <begin position="187"/>
        <end position="225"/>
    </location>
</feature>
<dbReference type="GO" id="GO:0000155">
    <property type="term" value="F:phosphorelay sensor kinase activity"/>
    <property type="evidence" value="ECO:0007669"/>
    <property type="project" value="InterPro"/>
</dbReference>
<dbReference type="PRINTS" id="PR00344">
    <property type="entry name" value="BCTRLSENSOR"/>
</dbReference>
<dbReference type="SUPFAM" id="SSF55874">
    <property type="entry name" value="ATPase domain of HSP90 chaperone/DNA topoisomerase II/histidine kinase"/>
    <property type="match status" value="1"/>
</dbReference>
<protein>
    <recommendedName>
        <fullName evidence="2">histidine kinase</fullName>
        <ecNumber evidence="2">2.7.13.3</ecNumber>
    </recommendedName>
</protein>
<dbReference type="PROSITE" id="PS50109">
    <property type="entry name" value="HIS_KIN"/>
    <property type="match status" value="1"/>
</dbReference>
<dbReference type="RefSeq" id="WP_111597971.1">
    <property type="nucleotide sequence ID" value="NZ_QLLL01000004.1"/>
</dbReference>
<dbReference type="InterPro" id="IPR003661">
    <property type="entry name" value="HisK_dim/P_dom"/>
</dbReference>
<evidence type="ECO:0000313" key="12">
    <source>
        <dbReference type="Proteomes" id="UP000249547"/>
    </source>
</evidence>
<dbReference type="Pfam" id="PF00512">
    <property type="entry name" value="HisKA"/>
    <property type="match status" value="1"/>
</dbReference>
<evidence type="ECO:0000256" key="3">
    <source>
        <dbReference type="ARBA" id="ARBA00022553"/>
    </source>
</evidence>
<keyword evidence="8" id="KW-0812">Transmembrane</keyword>
<dbReference type="Pfam" id="PF02518">
    <property type="entry name" value="HATPase_c"/>
    <property type="match status" value="1"/>
</dbReference>